<evidence type="ECO:0000313" key="2">
    <source>
        <dbReference type="EMBL" id="NMH25376.1"/>
    </source>
</evidence>
<keyword evidence="3" id="KW-1185">Reference proteome</keyword>
<feature type="signal peptide" evidence="1">
    <location>
        <begin position="1"/>
        <end position="19"/>
    </location>
</feature>
<evidence type="ECO:0008006" key="4">
    <source>
        <dbReference type="Google" id="ProtNLM"/>
    </source>
</evidence>
<dbReference type="RefSeq" id="WP_169524018.1">
    <property type="nucleotide sequence ID" value="NZ_JAAMPT010000207.1"/>
</dbReference>
<dbReference type="Proteomes" id="UP000767947">
    <property type="component" value="Unassembled WGS sequence"/>
</dbReference>
<reference evidence="2 3" key="1">
    <citation type="submission" date="2020-02" db="EMBL/GenBank/DDBJ databases">
        <title>Flavobacterium sp. genome.</title>
        <authorList>
            <person name="Jung H.S."/>
            <person name="Baek J.H."/>
            <person name="Jeon C.O."/>
        </authorList>
    </citation>
    <scope>NUCLEOTIDE SEQUENCE [LARGE SCALE GENOMIC DNA]</scope>
    <source>
        <strain evidence="2 3">SE-s27</strain>
    </source>
</reference>
<protein>
    <recommendedName>
        <fullName evidence="4">DNA topoisomerase IV</fullName>
    </recommendedName>
</protein>
<dbReference type="EMBL" id="JAAMPT010000207">
    <property type="protein sequence ID" value="NMH25376.1"/>
    <property type="molecule type" value="Genomic_DNA"/>
</dbReference>
<accession>A0ABX1QU41</accession>
<evidence type="ECO:0000313" key="3">
    <source>
        <dbReference type="Proteomes" id="UP000767947"/>
    </source>
</evidence>
<evidence type="ECO:0000256" key="1">
    <source>
        <dbReference type="SAM" id="SignalP"/>
    </source>
</evidence>
<organism evidence="2 3">
    <name type="scientific">Flavobacterium solisilvae</name>
    <dbReference type="NCBI Taxonomy" id="1852019"/>
    <lineage>
        <taxon>Bacteria</taxon>
        <taxon>Pseudomonadati</taxon>
        <taxon>Bacteroidota</taxon>
        <taxon>Flavobacteriia</taxon>
        <taxon>Flavobacteriales</taxon>
        <taxon>Flavobacteriaceae</taxon>
        <taxon>Flavobacterium</taxon>
    </lineage>
</organism>
<gene>
    <name evidence="2" type="ORF">G6042_08850</name>
</gene>
<sequence length="134" mass="15447">MKKLLILFCFVVMSSFSIQSDLRKLPDGNYVAVLDKQYKDNGLVDYEFTIKNDKFIIKIGNTTEMLDINWIDENSFIVKGYTEPSSPSKTTKNVVSAYRISFNITKQEGNEYHFNLGKESENDPVYSGKFVKFN</sequence>
<name>A0ABX1QU41_9FLAO</name>
<feature type="chain" id="PRO_5045854105" description="DNA topoisomerase IV" evidence="1">
    <location>
        <begin position="20"/>
        <end position="134"/>
    </location>
</feature>
<keyword evidence="1" id="KW-0732">Signal</keyword>
<proteinExistence type="predicted"/>
<comment type="caution">
    <text evidence="2">The sequence shown here is derived from an EMBL/GenBank/DDBJ whole genome shotgun (WGS) entry which is preliminary data.</text>
</comment>